<dbReference type="InterPro" id="IPR028883">
    <property type="entry name" value="tRNA_aden_deaminase"/>
</dbReference>
<dbReference type="PROSITE" id="PS51747">
    <property type="entry name" value="CYT_DCMP_DEAMINASES_2"/>
    <property type="match status" value="1"/>
</dbReference>
<dbReference type="AlphaFoldDB" id="A0A918XEA6"/>
<dbReference type="SUPFAM" id="SSF53927">
    <property type="entry name" value="Cytidine deaminase-like"/>
    <property type="match status" value="1"/>
</dbReference>
<comment type="caution">
    <text evidence="10">The sequence shown here is derived from an EMBL/GenBank/DDBJ whole genome shotgun (WGS) entry which is preliminary data.</text>
</comment>
<dbReference type="Gene3D" id="3.40.140.10">
    <property type="entry name" value="Cytidine Deaminase, domain 2"/>
    <property type="match status" value="1"/>
</dbReference>
<dbReference type="EC" id="3.5.4.33" evidence="8"/>
<feature type="binding site" evidence="8">
    <location>
        <position position="56"/>
    </location>
    <ligand>
        <name>Zn(2+)</name>
        <dbReference type="ChEBI" id="CHEBI:29105"/>
        <note>catalytic</note>
    </ligand>
</feature>
<accession>A0A918XEA6</accession>
<keyword evidence="3 8" id="KW-0819">tRNA processing</keyword>
<dbReference type="CDD" id="cd01285">
    <property type="entry name" value="nucleoside_deaminase"/>
    <property type="match status" value="1"/>
</dbReference>
<dbReference type="GO" id="GO:0008270">
    <property type="term" value="F:zinc ion binding"/>
    <property type="evidence" value="ECO:0007669"/>
    <property type="project" value="UniProtKB-UniRule"/>
</dbReference>
<dbReference type="HAMAP" id="MF_00972">
    <property type="entry name" value="tRNA_aden_deaminase"/>
    <property type="match status" value="1"/>
</dbReference>
<dbReference type="PANTHER" id="PTHR11079:SF202">
    <property type="entry name" value="TRNA-SPECIFIC ADENOSINE DEAMINASE"/>
    <property type="match status" value="1"/>
</dbReference>
<proteinExistence type="inferred from homology"/>
<evidence type="ECO:0000256" key="7">
    <source>
        <dbReference type="ARBA" id="ARBA00048045"/>
    </source>
</evidence>
<evidence type="ECO:0000256" key="2">
    <source>
        <dbReference type="ARBA" id="ARBA00011738"/>
    </source>
</evidence>
<keyword evidence="4 8" id="KW-0479">Metal-binding</keyword>
<dbReference type="GO" id="GO:0052717">
    <property type="term" value="F:tRNA-specific adenosine-34 deaminase activity"/>
    <property type="evidence" value="ECO:0007669"/>
    <property type="project" value="UniProtKB-UniRule"/>
</dbReference>
<evidence type="ECO:0000256" key="6">
    <source>
        <dbReference type="ARBA" id="ARBA00022833"/>
    </source>
</evidence>
<evidence type="ECO:0000313" key="11">
    <source>
        <dbReference type="Proteomes" id="UP000644693"/>
    </source>
</evidence>
<comment type="subunit">
    <text evidence="2 8">Homodimer.</text>
</comment>
<keyword evidence="6 8" id="KW-0862">Zinc</keyword>
<dbReference type="FunFam" id="3.40.140.10:FF:000005">
    <property type="entry name" value="tRNA-specific adenosine deaminase"/>
    <property type="match status" value="1"/>
</dbReference>
<comment type="cofactor">
    <cofactor evidence="8">
        <name>Zn(2+)</name>
        <dbReference type="ChEBI" id="CHEBI:29105"/>
    </cofactor>
    <text evidence="8">Binds 1 zinc ion per subunit.</text>
</comment>
<dbReference type="InterPro" id="IPR016193">
    <property type="entry name" value="Cytidine_deaminase-like"/>
</dbReference>
<protein>
    <recommendedName>
        <fullName evidence="8">tRNA-specific adenosine deaminase</fullName>
        <ecNumber evidence="8">3.5.4.33</ecNumber>
    </recommendedName>
</protein>
<dbReference type="PROSITE" id="PS00903">
    <property type="entry name" value="CYT_DCMP_DEAMINASES_1"/>
    <property type="match status" value="1"/>
</dbReference>
<dbReference type="InterPro" id="IPR016192">
    <property type="entry name" value="APOBEC/CMP_deaminase_Zn-bd"/>
</dbReference>
<comment type="function">
    <text evidence="8">Catalyzes the deamination of adenosine to inosine at the wobble position 34 of tRNA(Arg2).</text>
</comment>
<evidence type="ECO:0000256" key="5">
    <source>
        <dbReference type="ARBA" id="ARBA00022801"/>
    </source>
</evidence>
<evidence type="ECO:0000256" key="4">
    <source>
        <dbReference type="ARBA" id="ARBA00022723"/>
    </source>
</evidence>
<dbReference type="GO" id="GO:0002100">
    <property type="term" value="P:tRNA wobble adenosine to inosine editing"/>
    <property type="evidence" value="ECO:0007669"/>
    <property type="project" value="UniProtKB-UniRule"/>
</dbReference>
<dbReference type="Pfam" id="PF00383">
    <property type="entry name" value="dCMP_cyt_deam_1"/>
    <property type="match status" value="1"/>
</dbReference>
<dbReference type="InterPro" id="IPR002125">
    <property type="entry name" value="CMP_dCMP_dom"/>
</dbReference>
<reference evidence="10" key="2">
    <citation type="submission" date="2020-09" db="EMBL/GenBank/DDBJ databases">
        <authorList>
            <person name="Sun Q."/>
            <person name="Kim S."/>
        </authorList>
    </citation>
    <scope>NUCLEOTIDE SEQUENCE</scope>
    <source>
        <strain evidence="10">KCTC 23430</strain>
    </source>
</reference>
<sequence>MSQQSQDQHWMREALDLARHAGEQGEVPVGAVLVKDDACIGRGWNQVISAADPTAHAEICALRDAASAKKNYRLPGSTLYVTLEPCTMCAGAIVHARVQRLVFATREPRAGVICSNDQLLDKSFYNHSLTWTEGPLAQESAELLRAFFKARR</sequence>
<keyword evidence="5 8" id="KW-0378">Hydrolase</keyword>
<dbReference type="EMBL" id="BMYM01000001">
    <property type="protein sequence ID" value="GHD26959.1"/>
    <property type="molecule type" value="Genomic_DNA"/>
</dbReference>
<dbReference type="NCBIfam" id="NF008113">
    <property type="entry name" value="PRK10860.1"/>
    <property type="match status" value="1"/>
</dbReference>
<dbReference type="RefSeq" id="WP_189474787.1">
    <property type="nucleotide sequence ID" value="NZ_BMYM01000001.1"/>
</dbReference>
<gene>
    <name evidence="8 10" type="primary">tadA</name>
    <name evidence="10" type="ORF">GCM10007053_04620</name>
</gene>
<comment type="catalytic activity">
    <reaction evidence="7 8">
        <text>adenosine(34) in tRNA + H2O + H(+) = inosine(34) in tRNA + NH4(+)</text>
        <dbReference type="Rhea" id="RHEA:43168"/>
        <dbReference type="Rhea" id="RHEA-COMP:10373"/>
        <dbReference type="Rhea" id="RHEA-COMP:10374"/>
        <dbReference type="ChEBI" id="CHEBI:15377"/>
        <dbReference type="ChEBI" id="CHEBI:15378"/>
        <dbReference type="ChEBI" id="CHEBI:28938"/>
        <dbReference type="ChEBI" id="CHEBI:74411"/>
        <dbReference type="ChEBI" id="CHEBI:82852"/>
        <dbReference type="EC" id="3.5.4.33"/>
    </reaction>
</comment>
<name>A0A918XEA6_9GAMM</name>
<evidence type="ECO:0000256" key="3">
    <source>
        <dbReference type="ARBA" id="ARBA00022694"/>
    </source>
</evidence>
<dbReference type="Proteomes" id="UP000644693">
    <property type="component" value="Unassembled WGS sequence"/>
</dbReference>
<evidence type="ECO:0000256" key="1">
    <source>
        <dbReference type="ARBA" id="ARBA00010669"/>
    </source>
</evidence>
<evidence type="ECO:0000259" key="9">
    <source>
        <dbReference type="PROSITE" id="PS51747"/>
    </source>
</evidence>
<keyword evidence="11" id="KW-1185">Reference proteome</keyword>
<evidence type="ECO:0000256" key="8">
    <source>
        <dbReference type="HAMAP-Rule" id="MF_00972"/>
    </source>
</evidence>
<feature type="binding site" evidence="8">
    <location>
        <position position="89"/>
    </location>
    <ligand>
        <name>Zn(2+)</name>
        <dbReference type="ChEBI" id="CHEBI:29105"/>
        <note>catalytic</note>
    </ligand>
</feature>
<feature type="binding site" evidence="8">
    <location>
        <position position="86"/>
    </location>
    <ligand>
        <name>Zn(2+)</name>
        <dbReference type="ChEBI" id="CHEBI:29105"/>
        <note>catalytic</note>
    </ligand>
</feature>
<feature type="active site" description="Proton donor" evidence="8">
    <location>
        <position position="58"/>
    </location>
</feature>
<dbReference type="PANTHER" id="PTHR11079">
    <property type="entry name" value="CYTOSINE DEAMINASE FAMILY MEMBER"/>
    <property type="match status" value="1"/>
</dbReference>
<organism evidence="10 11">
    <name type="scientific">Parahalioglobus pacificus</name>
    <dbReference type="NCBI Taxonomy" id="930806"/>
    <lineage>
        <taxon>Bacteria</taxon>
        <taxon>Pseudomonadati</taxon>
        <taxon>Pseudomonadota</taxon>
        <taxon>Gammaproteobacteria</taxon>
        <taxon>Cellvibrionales</taxon>
        <taxon>Halieaceae</taxon>
        <taxon>Parahalioglobus</taxon>
    </lineage>
</organism>
<reference evidence="10" key="1">
    <citation type="journal article" date="2014" name="Int. J. Syst. Evol. Microbiol.">
        <title>Complete genome sequence of Corynebacterium casei LMG S-19264T (=DSM 44701T), isolated from a smear-ripened cheese.</title>
        <authorList>
            <consortium name="US DOE Joint Genome Institute (JGI-PGF)"/>
            <person name="Walter F."/>
            <person name="Albersmeier A."/>
            <person name="Kalinowski J."/>
            <person name="Ruckert C."/>
        </authorList>
    </citation>
    <scope>NUCLEOTIDE SEQUENCE</scope>
    <source>
        <strain evidence="10">KCTC 23430</strain>
    </source>
</reference>
<feature type="domain" description="CMP/dCMP-type deaminase" evidence="9">
    <location>
        <begin position="5"/>
        <end position="114"/>
    </location>
</feature>
<evidence type="ECO:0000313" key="10">
    <source>
        <dbReference type="EMBL" id="GHD26959.1"/>
    </source>
</evidence>
<comment type="similarity">
    <text evidence="1">Belongs to the cytidine and deoxycytidylate deaminase family. ADAT2 subfamily.</text>
</comment>